<proteinExistence type="predicted"/>
<evidence type="ECO:0000256" key="8">
    <source>
        <dbReference type="ARBA" id="ARBA00047899"/>
    </source>
</evidence>
<organism evidence="15 16">
    <name type="scientific">Paramecium sonneborni</name>
    <dbReference type="NCBI Taxonomy" id="65129"/>
    <lineage>
        <taxon>Eukaryota</taxon>
        <taxon>Sar</taxon>
        <taxon>Alveolata</taxon>
        <taxon>Ciliophora</taxon>
        <taxon>Intramacronucleata</taxon>
        <taxon>Oligohymenophorea</taxon>
        <taxon>Peniculida</taxon>
        <taxon>Parameciidae</taxon>
        <taxon>Paramecium</taxon>
    </lineage>
</organism>
<evidence type="ECO:0000259" key="14">
    <source>
        <dbReference type="PROSITE" id="PS51757"/>
    </source>
</evidence>
<dbReference type="GO" id="GO:0005524">
    <property type="term" value="F:ATP binding"/>
    <property type="evidence" value="ECO:0007669"/>
    <property type="project" value="UniProtKB-UniRule"/>
</dbReference>
<dbReference type="PROSITE" id="PS00108">
    <property type="entry name" value="PROTEIN_KINASE_ST"/>
    <property type="match status" value="1"/>
</dbReference>
<dbReference type="GO" id="GO:0016459">
    <property type="term" value="C:myosin complex"/>
    <property type="evidence" value="ECO:0007669"/>
    <property type="project" value="InterPro"/>
</dbReference>
<dbReference type="PROSITE" id="PS00107">
    <property type="entry name" value="PROTEIN_KINASE_ATP"/>
    <property type="match status" value="1"/>
</dbReference>
<comment type="caution">
    <text evidence="15">The sequence shown here is derived from an EMBL/GenBank/DDBJ whole genome shotgun (WGS) entry which is preliminary data.</text>
</comment>
<reference evidence="15" key="1">
    <citation type="submission" date="2021-01" db="EMBL/GenBank/DDBJ databases">
        <authorList>
            <consortium name="Genoscope - CEA"/>
            <person name="William W."/>
        </authorList>
    </citation>
    <scope>NUCLEOTIDE SEQUENCE</scope>
</reference>
<feature type="domain" description="AGC-kinase C-terminal" evidence="13">
    <location>
        <begin position="453"/>
        <end position="513"/>
    </location>
</feature>
<dbReference type="PROSITE" id="PS51757">
    <property type="entry name" value="TH1"/>
    <property type="match status" value="1"/>
</dbReference>
<dbReference type="EC" id="2.7.11.1" evidence="1"/>
<feature type="binding site" evidence="10">
    <location>
        <position position="228"/>
    </location>
    <ligand>
        <name>ATP</name>
        <dbReference type="ChEBI" id="CHEBI:30616"/>
    </ligand>
</feature>
<gene>
    <name evidence="15" type="ORF">PSON_ATCC_30995.1.T0010340</name>
</gene>
<evidence type="ECO:0000256" key="2">
    <source>
        <dbReference type="ARBA" id="ARBA00022527"/>
    </source>
</evidence>
<dbReference type="InterPro" id="IPR000961">
    <property type="entry name" value="AGC-kinase_C"/>
</dbReference>
<dbReference type="InterPro" id="IPR000719">
    <property type="entry name" value="Prot_kinase_dom"/>
</dbReference>
<dbReference type="Pfam" id="PF06017">
    <property type="entry name" value="Myosin_TH1"/>
    <property type="match status" value="1"/>
</dbReference>
<dbReference type="InterPro" id="IPR010926">
    <property type="entry name" value="Myosin_TH1"/>
</dbReference>
<keyword evidence="3" id="KW-0597">Phosphoprotein</keyword>
<dbReference type="SMART" id="SM00133">
    <property type="entry name" value="S_TK_X"/>
    <property type="match status" value="1"/>
</dbReference>
<sequence length="513" mass="60346">MQNHNPNDELNLENDKFSKQLDQDERILLSCNLFKFNDYKKRQERSLLVSTKNVINLKGTSIKRKIPYTKIKAITLSSIGTEFVIHVPDEYDYRYSSYDKRNKIVSKILEGYSIFTKAKLAIYFKEDVSLYNYATTKSDKKKHLSKIPSEQPQYMDNEIFAQILEGETKEKDDARKKTQTLWAREKGKEVTLDDFTILKVLGRGAFGQVMLVEKKDTGEWFAMKTIRKEDIIEKDQLEHTKTEKMILEHVNHPFLVNLAYAFQTPQKLFFIMQFMKGGELFQHLRMARKFDEKRAKFYVAELLLGLGHLHSKDIVYRDLKLENILMDDVGNVFLTDFGMAKIVRKNELAMTFCGTPEYLCPEVILGYGCDKTADWWSLGILTYEMMYGLPPFYNKNQTIMFKLIKEAELRFPERPEVSKEAKDFISRLLVRDRFARLGAKGDFQELIAHPWFKDINWEQLILKKVPTPYKPRVQGEQWLDGFDKDFTSEDPNKVIDDDHSKPQKDYDQQFKDF</sequence>
<dbReference type="InterPro" id="IPR045270">
    <property type="entry name" value="STKc_AGC"/>
</dbReference>
<accession>A0A8S1JUP0</accession>
<dbReference type="Proteomes" id="UP000692954">
    <property type="component" value="Unassembled WGS sequence"/>
</dbReference>
<dbReference type="GO" id="GO:0004674">
    <property type="term" value="F:protein serine/threonine kinase activity"/>
    <property type="evidence" value="ECO:0007669"/>
    <property type="project" value="UniProtKB-KW"/>
</dbReference>
<evidence type="ECO:0000256" key="9">
    <source>
        <dbReference type="ARBA" id="ARBA00048679"/>
    </source>
</evidence>
<evidence type="ECO:0000259" key="12">
    <source>
        <dbReference type="PROSITE" id="PS50011"/>
    </source>
</evidence>
<dbReference type="Pfam" id="PF00069">
    <property type="entry name" value="Pkinase"/>
    <property type="match status" value="1"/>
</dbReference>
<dbReference type="CDD" id="cd05123">
    <property type="entry name" value="STKc_AGC"/>
    <property type="match status" value="1"/>
</dbReference>
<dbReference type="FunFam" id="1.10.510.10:FF:000008">
    <property type="entry name" value="Non-specific serine/threonine protein kinase"/>
    <property type="match status" value="1"/>
</dbReference>
<evidence type="ECO:0000259" key="13">
    <source>
        <dbReference type="PROSITE" id="PS51285"/>
    </source>
</evidence>
<evidence type="ECO:0000256" key="7">
    <source>
        <dbReference type="ARBA" id="ARBA00022840"/>
    </source>
</evidence>
<keyword evidence="6" id="KW-0418">Kinase</keyword>
<evidence type="ECO:0000256" key="3">
    <source>
        <dbReference type="ARBA" id="ARBA00022553"/>
    </source>
</evidence>
<feature type="domain" description="TH1" evidence="14">
    <location>
        <begin position="1"/>
        <end position="174"/>
    </location>
</feature>
<feature type="region of interest" description="Disordered" evidence="11">
    <location>
        <begin position="482"/>
        <end position="513"/>
    </location>
</feature>
<evidence type="ECO:0000256" key="6">
    <source>
        <dbReference type="ARBA" id="ARBA00022777"/>
    </source>
</evidence>
<keyword evidence="7 10" id="KW-0067">ATP-binding</keyword>
<keyword evidence="16" id="KW-1185">Reference proteome</keyword>
<dbReference type="FunFam" id="3.30.200.20:FF:000048">
    <property type="entry name" value="Non-specific serine/threonine protein kinase"/>
    <property type="match status" value="1"/>
</dbReference>
<dbReference type="InterPro" id="IPR008271">
    <property type="entry name" value="Ser/Thr_kinase_AS"/>
</dbReference>
<comment type="catalytic activity">
    <reaction evidence="9">
        <text>L-seryl-[protein] + ATP = O-phospho-L-seryl-[protein] + ADP + H(+)</text>
        <dbReference type="Rhea" id="RHEA:17989"/>
        <dbReference type="Rhea" id="RHEA-COMP:9863"/>
        <dbReference type="Rhea" id="RHEA-COMP:11604"/>
        <dbReference type="ChEBI" id="CHEBI:15378"/>
        <dbReference type="ChEBI" id="CHEBI:29999"/>
        <dbReference type="ChEBI" id="CHEBI:30616"/>
        <dbReference type="ChEBI" id="CHEBI:83421"/>
        <dbReference type="ChEBI" id="CHEBI:456216"/>
        <dbReference type="EC" id="2.7.11.1"/>
    </reaction>
</comment>
<dbReference type="GO" id="GO:0003774">
    <property type="term" value="F:cytoskeletal motor activity"/>
    <property type="evidence" value="ECO:0007669"/>
    <property type="project" value="InterPro"/>
</dbReference>
<feature type="domain" description="Protein kinase" evidence="12">
    <location>
        <begin position="195"/>
        <end position="452"/>
    </location>
</feature>
<protein>
    <recommendedName>
        <fullName evidence="1">non-specific serine/threonine protein kinase</fullName>
        <ecNumber evidence="1">2.7.11.1</ecNumber>
    </recommendedName>
</protein>
<dbReference type="EMBL" id="CAJJDN010000001">
    <property type="protein sequence ID" value="CAD8045897.1"/>
    <property type="molecule type" value="Genomic_DNA"/>
</dbReference>
<dbReference type="PROSITE" id="PS51285">
    <property type="entry name" value="AGC_KINASE_CTER"/>
    <property type="match status" value="1"/>
</dbReference>
<comment type="catalytic activity">
    <reaction evidence="8">
        <text>L-threonyl-[protein] + ATP = O-phospho-L-threonyl-[protein] + ADP + H(+)</text>
        <dbReference type="Rhea" id="RHEA:46608"/>
        <dbReference type="Rhea" id="RHEA-COMP:11060"/>
        <dbReference type="Rhea" id="RHEA-COMP:11605"/>
        <dbReference type="ChEBI" id="CHEBI:15378"/>
        <dbReference type="ChEBI" id="CHEBI:30013"/>
        <dbReference type="ChEBI" id="CHEBI:30616"/>
        <dbReference type="ChEBI" id="CHEBI:61977"/>
        <dbReference type="ChEBI" id="CHEBI:456216"/>
        <dbReference type="EC" id="2.7.11.1"/>
    </reaction>
</comment>
<evidence type="ECO:0000313" key="15">
    <source>
        <dbReference type="EMBL" id="CAD8045897.1"/>
    </source>
</evidence>
<dbReference type="OrthoDB" id="283727at2759"/>
<keyword evidence="5 10" id="KW-0547">Nucleotide-binding</keyword>
<evidence type="ECO:0000256" key="5">
    <source>
        <dbReference type="ARBA" id="ARBA00022741"/>
    </source>
</evidence>
<dbReference type="SMART" id="SM00220">
    <property type="entry name" value="S_TKc"/>
    <property type="match status" value="1"/>
</dbReference>
<dbReference type="InterPro" id="IPR017441">
    <property type="entry name" value="Protein_kinase_ATP_BS"/>
</dbReference>
<dbReference type="PANTHER" id="PTHR24351">
    <property type="entry name" value="RIBOSOMAL PROTEIN S6 KINASE"/>
    <property type="match status" value="1"/>
</dbReference>
<dbReference type="AlphaFoldDB" id="A0A8S1JUP0"/>
<evidence type="ECO:0000256" key="11">
    <source>
        <dbReference type="SAM" id="MobiDB-lite"/>
    </source>
</evidence>
<dbReference type="PROSITE" id="PS50011">
    <property type="entry name" value="PROTEIN_KINASE_DOM"/>
    <property type="match status" value="1"/>
</dbReference>
<keyword evidence="2" id="KW-0723">Serine/threonine-protein kinase</keyword>
<evidence type="ECO:0000256" key="1">
    <source>
        <dbReference type="ARBA" id="ARBA00012513"/>
    </source>
</evidence>
<evidence type="ECO:0000256" key="10">
    <source>
        <dbReference type="PROSITE-ProRule" id="PRU10141"/>
    </source>
</evidence>
<keyword evidence="4" id="KW-0808">Transferase</keyword>
<evidence type="ECO:0000313" key="16">
    <source>
        <dbReference type="Proteomes" id="UP000692954"/>
    </source>
</evidence>
<evidence type="ECO:0000256" key="4">
    <source>
        <dbReference type="ARBA" id="ARBA00022679"/>
    </source>
</evidence>
<name>A0A8S1JUP0_9CILI</name>